<feature type="chain" id="PRO_5046049440" description="Tetratricopeptide repeat protein" evidence="3">
    <location>
        <begin position="29"/>
        <end position="273"/>
    </location>
</feature>
<dbReference type="PANTHER" id="PTHR12558">
    <property type="entry name" value="CELL DIVISION CYCLE 16,23,27"/>
    <property type="match status" value="1"/>
</dbReference>
<organism evidence="4 5">
    <name type="scientific">Terriglobus aquaticus</name>
    <dbReference type="NCBI Taxonomy" id="940139"/>
    <lineage>
        <taxon>Bacteria</taxon>
        <taxon>Pseudomonadati</taxon>
        <taxon>Acidobacteriota</taxon>
        <taxon>Terriglobia</taxon>
        <taxon>Terriglobales</taxon>
        <taxon>Acidobacteriaceae</taxon>
        <taxon>Terriglobus</taxon>
    </lineage>
</organism>
<dbReference type="PROSITE" id="PS51257">
    <property type="entry name" value="PROKAR_LIPOPROTEIN"/>
    <property type="match status" value="1"/>
</dbReference>
<dbReference type="PROSITE" id="PS50005">
    <property type="entry name" value="TPR"/>
    <property type="match status" value="1"/>
</dbReference>
<evidence type="ECO:0000313" key="4">
    <source>
        <dbReference type="EMBL" id="MFN2977513.1"/>
    </source>
</evidence>
<evidence type="ECO:0000256" key="3">
    <source>
        <dbReference type="SAM" id="SignalP"/>
    </source>
</evidence>
<dbReference type="EMBL" id="JBJYXY010000001">
    <property type="protein sequence ID" value="MFN2977513.1"/>
    <property type="molecule type" value="Genomic_DNA"/>
</dbReference>
<keyword evidence="1" id="KW-0802">TPR repeat</keyword>
<keyword evidence="3" id="KW-0732">Signal</keyword>
<dbReference type="InterPro" id="IPR011990">
    <property type="entry name" value="TPR-like_helical_dom_sf"/>
</dbReference>
<evidence type="ECO:0008006" key="6">
    <source>
        <dbReference type="Google" id="ProtNLM"/>
    </source>
</evidence>
<dbReference type="RefSeq" id="WP_263414327.1">
    <property type="nucleotide sequence ID" value="NZ_BAABBH010000001.1"/>
</dbReference>
<feature type="signal peptide" evidence="3">
    <location>
        <begin position="1"/>
        <end position="28"/>
    </location>
</feature>
<feature type="compositionally biased region" description="Basic and acidic residues" evidence="2">
    <location>
        <begin position="256"/>
        <end position="266"/>
    </location>
</feature>
<proteinExistence type="predicted"/>
<feature type="region of interest" description="Disordered" evidence="2">
    <location>
        <begin position="251"/>
        <end position="273"/>
    </location>
</feature>
<gene>
    <name evidence="4" type="ORF">ACK2TP_17205</name>
</gene>
<accession>A0ABW9KQU2</accession>
<dbReference type="PANTHER" id="PTHR12558:SF13">
    <property type="entry name" value="CELL DIVISION CYCLE PROTEIN 27 HOMOLOG"/>
    <property type="match status" value="1"/>
</dbReference>
<evidence type="ECO:0000256" key="2">
    <source>
        <dbReference type="SAM" id="MobiDB-lite"/>
    </source>
</evidence>
<name>A0ABW9KQU2_9BACT</name>
<comment type="caution">
    <text evidence="4">The sequence shown here is derived from an EMBL/GenBank/DDBJ whole genome shotgun (WGS) entry which is preliminary data.</text>
</comment>
<dbReference type="Gene3D" id="1.25.40.10">
    <property type="entry name" value="Tetratricopeptide repeat domain"/>
    <property type="match status" value="2"/>
</dbReference>
<evidence type="ECO:0000256" key="1">
    <source>
        <dbReference type="PROSITE-ProRule" id="PRU00339"/>
    </source>
</evidence>
<evidence type="ECO:0000313" key="5">
    <source>
        <dbReference type="Proteomes" id="UP001634747"/>
    </source>
</evidence>
<keyword evidence="5" id="KW-1185">Reference proteome</keyword>
<feature type="repeat" description="TPR" evidence="1">
    <location>
        <begin position="28"/>
        <end position="61"/>
    </location>
</feature>
<reference evidence="4 5" key="1">
    <citation type="submission" date="2024-12" db="EMBL/GenBank/DDBJ databases">
        <authorList>
            <person name="Lee Y."/>
        </authorList>
    </citation>
    <scope>NUCLEOTIDE SEQUENCE [LARGE SCALE GENOMIC DNA]</scope>
    <source>
        <strain evidence="4 5">03SUJ4</strain>
    </source>
</reference>
<sequence length="273" mass="29919">MKLNGRVPAAAALALAMTLLSGCNQLKARDDINKGVQSFKNAQYEQAIGYFQEAKRLDPKLPMADLYLGTAYSYLVIPNSTDDANMKTANNAIAIFKQYLADHPGDKTSLQQLASIYRNIKQPAEAKQYEMQVIQVDPKDAEAHYTIGAVNFVETYNNAVKILGESGLKDDGQGNVKMSKDTCTKLKAANTALVAEGIDHLNQAVQLRTDYDDALQYLNLMYRRKADVDCGNAAAVKDDLAKADDYVKQSMGARANNEKKKEEKASHGVVTGE</sequence>
<dbReference type="Proteomes" id="UP001634747">
    <property type="component" value="Unassembled WGS sequence"/>
</dbReference>
<dbReference type="Pfam" id="PF13181">
    <property type="entry name" value="TPR_8"/>
    <property type="match status" value="1"/>
</dbReference>
<protein>
    <recommendedName>
        <fullName evidence="6">Tetratricopeptide repeat protein</fullName>
    </recommendedName>
</protein>
<dbReference type="InterPro" id="IPR019734">
    <property type="entry name" value="TPR_rpt"/>
</dbReference>
<dbReference type="SUPFAM" id="SSF48452">
    <property type="entry name" value="TPR-like"/>
    <property type="match status" value="1"/>
</dbReference>